<proteinExistence type="predicted"/>
<protein>
    <submittedName>
        <fullName evidence="1">Uncharacterized protein</fullName>
    </submittedName>
</protein>
<name>A0A8G0LR27_9HYPO</name>
<evidence type="ECO:0000313" key="2">
    <source>
        <dbReference type="Proteomes" id="UP000826661"/>
    </source>
</evidence>
<keyword evidence="2" id="KW-1185">Reference proteome</keyword>
<organism evidence="1 2">
    <name type="scientific">Trichoderma simmonsii</name>
    <dbReference type="NCBI Taxonomy" id="1491479"/>
    <lineage>
        <taxon>Eukaryota</taxon>
        <taxon>Fungi</taxon>
        <taxon>Dikarya</taxon>
        <taxon>Ascomycota</taxon>
        <taxon>Pezizomycotina</taxon>
        <taxon>Sordariomycetes</taxon>
        <taxon>Hypocreomycetidae</taxon>
        <taxon>Hypocreales</taxon>
        <taxon>Hypocreaceae</taxon>
        <taxon>Trichoderma</taxon>
    </lineage>
</organism>
<evidence type="ECO:0000313" key="1">
    <source>
        <dbReference type="EMBL" id="QYT04765.1"/>
    </source>
</evidence>
<gene>
    <name evidence="1" type="ORF">H0G86_011667</name>
</gene>
<accession>A0A8G0LR27</accession>
<dbReference type="EMBL" id="CP075869">
    <property type="protein sequence ID" value="QYT04765.1"/>
    <property type="molecule type" value="Genomic_DNA"/>
</dbReference>
<sequence length="133" mass="14576">MKAGLNPSQLISKIQERVQTTISDASTYFFSSATLEANRTPHQPLAKQAGFLLPSVFFSSHLLHLLPTASVCSSACSSALLYHERLIRPRKYLVPHRCPASRPCLPLPKLPLITANQLLARHLEASSSSLPFA</sequence>
<dbReference type="Proteomes" id="UP000826661">
    <property type="component" value="Chromosome VI"/>
</dbReference>
<reference evidence="1 2" key="1">
    <citation type="journal article" date="2021" name="BMC Genomics">
        <title>Telomere-to-telomere genome assembly of asparaginase-producing Trichoderma simmonsii.</title>
        <authorList>
            <person name="Chung D."/>
            <person name="Kwon Y.M."/>
            <person name="Yang Y."/>
        </authorList>
    </citation>
    <scope>NUCLEOTIDE SEQUENCE [LARGE SCALE GENOMIC DNA]</scope>
    <source>
        <strain evidence="1 2">GH-Sj1</strain>
    </source>
</reference>
<dbReference type="AlphaFoldDB" id="A0A8G0LR27"/>